<proteinExistence type="predicted"/>
<accession>A0A7I8W7I7</accession>
<protein>
    <submittedName>
        <fullName evidence="2">Uncharacterized protein</fullName>
    </submittedName>
</protein>
<sequence length="111" mass="13148">MPGARVQPIFQVLRQVKKPIRTVALFTQQYFLITGYSHHYKIRRSSRNLIDSDSRPNQSFSSKVTFEDDEKPTNPIKLPPEEKNRKNYERKAAITEGHFIENLDVEFEYEF</sequence>
<dbReference type="EMBL" id="CAJFCJ010000019">
    <property type="protein sequence ID" value="CAD5123670.1"/>
    <property type="molecule type" value="Genomic_DNA"/>
</dbReference>
<feature type="compositionally biased region" description="Polar residues" evidence="1">
    <location>
        <begin position="47"/>
        <end position="64"/>
    </location>
</feature>
<evidence type="ECO:0000313" key="3">
    <source>
        <dbReference type="Proteomes" id="UP000549394"/>
    </source>
</evidence>
<organism evidence="2 3">
    <name type="scientific">Dimorphilus gyrociliatus</name>
    <dbReference type="NCBI Taxonomy" id="2664684"/>
    <lineage>
        <taxon>Eukaryota</taxon>
        <taxon>Metazoa</taxon>
        <taxon>Spiralia</taxon>
        <taxon>Lophotrochozoa</taxon>
        <taxon>Annelida</taxon>
        <taxon>Polychaeta</taxon>
        <taxon>Polychaeta incertae sedis</taxon>
        <taxon>Dinophilidae</taxon>
        <taxon>Dimorphilus</taxon>
    </lineage>
</organism>
<name>A0A7I8W7I7_9ANNE</name>
<feature type="region of interest" description="Disordered" evidence="1">
    <location>
        <begin position="46"/>
        <end position="87"/>
    </location>
</feature>
<dbReference type="AlphaFoldDB" id="A0A7I8W7I7"/>
<evidence type="ECO:0000313" key="2">
    <source>
        <dbReference type="EMBL" id="CAD5123670.1"/>
    </source>
</evidence>
<evidence type="ECO:0000256" key="1">
    <source>
        <dbReference type="SAM" id="MobiDB-lite"/>
    </source>
</evidence>
<keyword evidence="3" id="KW-1185">Reference proteome</keyword>
<comment type="caution">
    <text evidence="2">The sequence shown here is derived from an EMBL/GenBank/DDBJ whole genome shotgun (WGS) entry which is preliminary data.</text>
</comment>
<gene>
    <name evidence="2" type="ORF">DGYR_LOCUS11328</name>
</gene>
<dbReference type="Proteomes" id="UP000549394">
    <property type="component" value="Unassembled WGS sequence"/>
</dbReference>
<reference evidence="2 3" key="1">
    <citation type="submission" date="2020-08" db="EMBL/GenBank/DDBJ databases">
        <authorList>
            <person name="Hejnol A."/>
        </authorList>
    </citation>
    <scope>NUCLEOTIDE SEQUENCE [LARGE SCALE GENOMIC DNA]</scope>
</reference>